<comment type="caution">
    <text evidence="8">The sequence shown here is derived from an EMBL/GenBank/DDBJ whole genome shotgun (WGS) entry which is preliminary data.</text>
</comment>
<dbReference type="OrthoDB" id="2428527at2759"/>
<evidence type="ECO:0000313" key="8">
    <source>
        <dbReference type="EMBL" id="KAF6760098.1"/>
    </source>
</evidence>
<evidence type="ECO:0000256" key="3">
    <source>
        <dbReference type="ARBA" id="ARBA00023015"/>
    </source>
</evidence>
<dbReference type="SUPFAM" id="SSF57701">
    <property type="entry name" value="Zn2/Cys6 DNA-binding domain"/>
    <property type="match status" value="1"/>
</dbReference>
<keyword evidence="9" id="KW-1185">Reference proteome</keyword>
<dbReference type="InterPro" id="IPR050815">
    <property type="entry name" value="TF_fung"/>
</dbReference>
<evidence type="ECO:0000313" key="9">
    <source>
        <dbReference type="Proteomes" id="UP000521943"/>
    </source>
</evidence>
<dbReference type="InterPro" id="IPR036864">
    <property type="entry name" value="Zn2-C6_fun-type_DNA-bd_sf"/>
</dbReference>
<feature type="domain" description="Zn(2)-C6 fungal-type" evidence="7">
    <location>
        <begin position="27"/>
        <end position="59"/>
    </location>
</feature>
<keyword evidence="4" id="KW-0804">Transcription</keyword>
<gene>
    <name evidence="8" type="ORF">DFP72DRAFT_96215</name>
</gene>
<dbReference type="GO" id="GO:0005634">
    <property type="term" value="C:nucleus"/>
    <property type="evidence" value="ECO:0007669"/>
    <property type="project" value="UniProtKB-SubCell"/>
</dbReference>
<evidence type="ECO:0000259" key="7">
    <source>
        <dbReference type="PROSITE" id="PS50048"/>
    </source>
</evidence>
<dbReference type="EMBL" id="JACGCI010000013">
    <property type="protein sequence ID" value="KAF6760098.1"/>
    <property type="molecule type" value="Genomic_DNA"/>
</dbReference>
<dbReference type="Proteomes" id="UP000521943">
    <property type="component" value="Unassembled WGS sequence"/>
</dbReference>
<dbReference type="PROSITE" id="PS00463">
    <property type="entry name" value="ZN2_CY6_FUNGAL_1"/>
    <property type="match status" value="1"/>
</dbReference>
<feature type="region of interest" description="Disordered" evidence="6">
    <location>
        <begin position="77"/>
        <end position="176"/>
    </location>
</feature>
<feature type="compositionally biased region" description="Low complexity" evidence="6">
    <location>
        <begin position="112"/>
        <end position="138"/>
    </location>
</feature>
<keyword evidence="3" id="KW-0805">Transcription regulation</keyword>
<name>A0A8H6M8S8_9AGAR</name>
<dbReference type="GO" id="GO:0000981">
    <property type="term" value="F:DNA-binding transcription factor activity, RNA polymerase II-specific"/>
    <property type="evidence" value="ECO:0007669"/>
    <property type="project" value="InterPro"/>
</dbReference>
<dbReference type="PANTHER" id="PTHR47338">
    <property type="entry name" value="ZN(II)2CYS6 TRANSCRIPTION FACTOR (EUROFUNG)-RELATED"/>
    <property type="match status" value="1"/>
</dbReference>
<accession>A0A8H6M8S8</accession>
<dbReference type="GO" id="GO:0006351">
    <property type="term" value="P:DNA-templated transcription"/>
    <property type="evidence" value="ECO:0007669"/>
    <property type="project" value="InterPro"/>
</dbReference>
<comment type="subcellular location">
    <subcellularLocation>
        <location evidence="1">Nucleus</location>
    </subcellularLocation>
</comment>
<dbReference type="GO" id="GO:0003677">
    <property type="term" value="F:DNA binding"/>
    <property type="evidence" value="ECO:0007669"/>
    <property type="project" value="InterPro"/>
</dbReference>
<evidence type="ECO:0000256" key="5">
    <source>
        <dbReference type="ARBA" id="ARBA00023242"/>
    </source>
</evidence>
<dbReference type="PANTHER" id="PTHR47338:SF5">
    <property type="entry name" value="ZN(II)2CYS6 TRANSCRIPTION FACTOR (EUROFUNG)"/>
    <property type="match status" value="1"/>
</dbReference>
<evidence type="ECO:0000256" key="6">
    <source>
        <dbReference type="SAM" id="MobiDB-lite"/>
    </source>
</evidence>
<sequence>MEDTFQFIIESPQHNTGHKKRPRLVTSCDNCRLKKIKCLQPSPETKCEACKAAKIPCRFKDRERYFAERSRAIAGPSVNAPAYGADHRYAPHPMPRARDSSTCESRHDSNPALDAFSVASSSSSPSLSNAALRSNSHSPKASGLVSPEGEANGRYPYPSDPRRGDPNYRHSANSSISSFHSRNNSYGYSNYAGSPAPALHQPLNSRPPTQADYRHVQLFDPDRPHYPHPSLIHQFVQAFFENNLGNEFPFLTYEQLMNDAWENRLPPAIANVVAAMASRYSNVPELTIRGLHNVAEAYLEMAKTQVATPPSMETLHAIMLIAWSEYKNNRHPNFRHFTHNAVTMAQDLGLSDPEPPVQITDAERRRRQLTWTNILQLHTIAAANRA</sequence>
<dbReference type="InterPro" id="IPR007219">
    <property type="entry name" value="XnlR_reg_dom"/>
</dbReference>
<dbReference type="CDD" id="cd00067">
    <property type="entry name" value="GAL4"/>
    <property type="match status" value="1"/>
</dbReference>
<dbReference type="SMART" id="SM00066">
    <property type="entry name" value="GAL4"/>
    <property type="match status" value="1"/>
</dbReference>
<evidence type="ECO:0000256" key="1">
    <source>
        <dbReference type="ARBA" id="ARBA00004123"/>
    </source>
</evidence>
<reference evidence="8 9" key="1">
    <citation type="submission" date="2020-07" db="EMBL/GenBank/DDBJ databases">
        <title>Comparative genomics of pyrophilous fungi reveals a link between fire events and developmental genes.</title>
        <authorList>
            <consortium name="DOE Joint Genome Institute"/>
            <person name="Steindorff A.S."/>
            <person name="Carver A."/>
            <person name="Calhoun S."/>
            <person name="Stillman K."/>
            <person name="Liu H."/>
            <person name="Lipzen A."/>
            <person name="Pangilinan J."/>
            <person name="Labutti K."/>
            <person name="Bruns T.D."/>
            <person name="Grigoriev I.V."/>
        </authorList>
    </citation>
    <scope>NUCLEOTIDE SEQUENCE [LARGE SCALE GENOMIC DNA]</scope>
    <source>
        <strain evidence="8 9">CBS 144469</strain>
    </source>
</reference>
<dbReference type="PROSITE" id="PS50048">
    <property type="entry name" value="ZN2_CY6_FUNGAL_2"/>
    <property type="match status" value="1"/>
</dbReference>
<keyword evidence="5" id="KW-0539">Nucleus</keyword>
<evidence type="ECO:0000256" key="2">
    <source>
        <dbReference type="ARBA" id="ARBA00022723"/>
    </source>
</evidence>
<feature type="region of interest" description="Disordered" evidence="6">
    <location>
        <begin position="1"/>
        <end position="21"/>
    </location>
</feature>
<protein>
    <recommendedName>
        <fullName evidence="7">Zn(2)-C6 fungal-type domain-containing protein</fullName>
    </recommendedName>
</protein>
<dbReference type="CDD" id="cd12148">
    <property type="entry name" value="fungal_TF_MHR"/>
    <property type="match status" value="1"/>
</dbReference>
<keyword evidence="2" id="KW-0479">Metal-binding</keyword>
<dbReference type="GO" id="GO:0008270">
    <property type="term" value="F:zinc ion binding"/>
    <property type="evidence" value="ECO:0007669"/>
    <property type="project" value="InterPro"/>
</dbReference>
<dbReference type="Pfam" id="PF00172">
    <property type="entry name" value="Zn_clus"/>
    <property type="match status" value="1"/>
</dbReference>
<evidence type="ECO:0000256" key="4">
    <source>
        <dbReference type="ARBA" id="ARBA00023163"/>
    </source>
</evidence>
<proteinExistence type="predicted"/>
<feature type="compositionally biased region" description="Basic and acidic residues" evidence="6">
    <location>
        <begin position="96"/>
        <end position="109"/>
    </location>
</feature>
<dbReference type="Gene3D" id="4.10.240.10">
    <property type="entry name" value="Zn(2)-C6 fungal-type DNA-binding domain"/>
    <property type="match status" value="1"/>
</dbReference>
<dbReference type="AlphaFoldDB" id="A0A8H6M8S8"/>
<organism evidence="8 9">
    <name type="scientific">Ephemerocybe angulata</name>
    <dbReference type="NCBI Taxonomy" id="980116"/>
    <lineage>
        <taxon>Eukaryota</taxon>
        <taxon>Fungi</taxon>
        <taxon>Dikarya</taxon>
        <taxon>Basidiomycota</taxon>
        <taxon>Agaricomycotina</taxon>
        <taxon>Agaricomycetes</taxon>
        <taxon>Agaricomycetidae</taxon>
        <taxon>Agaricales</taxon>
        <taxon>Agaricineae</taxon>
        <taxon>Psathyrellaceae</taxon>
        <taxon>Ephemerocybe</taxon>
    </lineage>
</organism>
<dbReference type="Pfam" id="PF04082">
    <property type="entry name" value="Fungal_trans"/>
    <property type="match status" value="1"/>
</dbReference>
<dbReference type="InterPro" id="IPR001138">
    <property type="entry name" value="Zn2Cys6_DnaBD"/>
</dbReference>